<keyword evidence="1" id="KW-0472">Membrane</keyword>
<feature type="transmembrane region" description="Helical" evidence="1">
    <location>
        <begin position="20"/>
        <end position="48"/>
    </location>
</feature>
<evidence type="ECO:0000313" key="2">
    <source>
        <dbReference type="EMBL" id="GAI67808.1"/>
    </source>
</evidence>
<keyword evidence="1" id="KW-0812">Transmembrane</keyword>
<proteinExistence type="predicted"/>
<sequence>MRCGDYRGYRSLVEILGGELWIGLGGISGYCSFLVLDKNVALILALIYSSLYHFL</sequence>
<protein>
    <submittedName>
        <fullName evidence="2">Uncharacterized protein</fullName>
    </submittedName>
</protein>
<reference evidence="2" key="1">
    <citation type="journal article" date="2014" name="Front. Microbiol.">
        <title>High frequency of phylogenetically diverse reductive dehalogenase-homologous genes in deep subseafloor sedimentary metagenomes.</title>
        <authorList>
            <person name="Kawai M."/>
            <person name="Futagami T."/>
            <person name="Toyoda A."/>
            <person name="Takaki Y."/>
            <person name="Nishi S."/>
            <person name="Hori S."/>
            <person name="Arai W."/>
            <person name="Tsubouchi T."/>
            <person name="Morono Y."/>
            <person name="Uchiyama I."/>
            <person name="Ito T."/>
            <person name="Fujiyama A."/>
            <person name="Inagaki F."/>
            <person name="Takami H."/>
        </authorList>
    </citation>
    <scope>NUCLEOTIDE SEQUENCE</scope>
    <source>
        <strain evidence="2">Expedition CK06-06</strain>
    </source>
</reference>
<dbReference type="EMBL" id="BARW01000684">
    <property type="protein sequence ID" value="GAI67808.1"/>
    <property type="molecule type" value="Genomic_DNA"/>
</dbReference>
<keyword evidence="1" id="KW-1133">Transmembrane helix</keyword>
<dbReference type="AlphaFoldDB" id="X1QHT9"/>
<organism evidence="2">
    <name type="scientific">marine sediment metagenome</name>
    <dbReference type="NCBI Taxonomy" id="412755"/>
    <lineage>
        <taxon>unclassified sequences</taxon>
        <taxon>metagenomes</taxon>
        <taxon>ecological metagenomes</taxon>
    </lineage>
</organism>
<evidence type="ECO:0000256" key="1">
    <source>
        <dbReference type="SAM" id="Phobius"/>
    </source>
</evidence>
<accession>X1QHT9</accession>
<comment type="caution">
    <text evidence="2">The sequence shown here is derived from an EMBL/GenBank/DDBJ whole genome shotgun (WGS) entry which is preliminary data.</text>
</comment>
<gene>
    <name evidence="2" type="ORF">S12H4_02680</name>
</gene>
<name>X1QHT9_9ZZZZ</name>